<feature type="DNA-binding region" description="H-T-H motif" evidence="4">
    <location>
        <begin position="29"/>
        <end position="48"/>
    </location>
</feature>
<keyword evidence="1" id="KW-0805">Transcription regulation</keyword>
<dbReference type="InterPro" id="IPR001647">
    <property type="entry name" value="HTH_TetR"/>
</dbReference>
<dbReference type="InterPro" id="IPR009057">
    <property type="entry name" value="Homeodomain-like_sf"/>
</dbReference>
<sequence length="202" mass="21907">MGRPRAFDESAVLDAAARQFRVFGFSDSSTEQLCAVAGVRRSSLYNTFTSKEELFHQALRRYISVADQAQEAILGDASRTGRQRLEALAEAVLDEERVAAEQGHAAGCMVVSTYMTPGVIHRDERIAQALAASLRRRLALLAEAIRTGHADGSLRRDIDADDGALLVVTTISGLRVLAQAGATPDQLRRVCMLGLEPLLARD</sequence>
<dbReference type="Gene3D" id="1.10.357.10">
    <property type="entry name" value="Tetracycline Repressor, domain 2"/>
    <property type="match status" value="1"/>
</dbReference>
<keyword evidence="3" id="KW-0804">Transcription</keyword>
<dbReference type="Pfam" id="PF00440">
    <property type="entry name" value="TetR_N"/>
    <property type="match status" value="1"/>
</dbReference>
<comment type="caution">
    <text evidence="6">The sequence shown here is derived from an EMBL/GenBank/DDBJ whole genome shotgun (WGS) entry which is preliminary data.</text>
</comment>
<keyword evidence="7" id="KW-1185">Reference proteome</keyword>
<dbReference type="PANTHER" id="PTHR47506:SF1">
    <property type="entry name" value="HTH-TYPE TRANSCRIPTIONAL REGULATOR YJDC"/>
    <property type="match status" value="1"/>
</dbReference>
<evidence type="ECO:0000259" key="5">
    <source>
        <dbReference type="PROSITE" id="PS50977"/>
    </source>
</evidence>
<evidence type="ECO:0000313" key="7">
    <source>
        <dbReference type="Proteomes" id="UP001519325"/>
    </source>
</evidence>
<organism evidence="6 7">
    <name type="scientific">Nocardia goodfellowii</name>
    <dbReference type="NCBI Taxonomy" id="882446"/>
    <lineage>
        <taxon>Bacteria</taxon>
        <taxon>Bacillati</taxon>
        <taxon>Actinomycetota</taxon>
        <taxon>Actinomycetes</taxon>
        <taxon>Mycobacteriales</taxon>
        <taxon>Nocardiaceae</taxon>
        <taxon>Nocardia</taxon>
    </lineage>
</organism>
<dbReference type="Gene3D" id="1.10.10.60">
    <property type="entry name" value="Homeodomain-like"/>
    <property type="match status" value="1"/>
</dbReference>
<gene>
    <name evidence="6" type="ORF">BJ987_006070</name>
</gene>
<evidence type="ECO:0000256" key="2">
    <source>
        <dbReference type="ARBA" id="ARBA00023125"/>
    </source>
</evidence>
<proteinExistence type="predicted"/>
<evidence type="ECO:0000256" key="3">
    <source>
        <dbReference type="ARBA" id="ARBA00023163"/>
    </source>
</evidence>
<accession>A0ABS4QN81</accession>
<dbReference type="InterPro" id="IPR011075">
    <property type="entry name" value="TetR_C"/>
</dbReference>
<dbReference type="SUPFAM" id="SSF48498">
    <property type="entry name" value="Tetracyclin repressor-like, C-terminal domain"/>
    <property type="match status" value="1"/>
</dbReference>
<dbReference type="RefSeq" id="WP_209896462.1">
    <property type="nucleotide sequence ID" value="NZ_JAGGMR010000001.1"/>
</dbReference>
<name>A0ABS4QN81_9NOCA</name>
<keyword evidence="2 4" id="KW-0238">DNA-binding</keyword>
<feature type="domain" description="HTH tetR-type" evidence="5">
    <location>
        <begin position="6"/>
        <end position="66"/>
    </location>
</feature>
<dbReference type="Proteomes" id="UP001519325">
    <property type="component" value="Unassembled WGS sequence"/>
</dbReference>
<dbReference type="PRINTS" id="PR00455">
    <property type="entry name" value="HTHTETR"/>
</dbReference>
<dbReference type="EMBL" id="JAGGMR010000001">
    <property type="protein sequence ID" value="MBP2193169.1"/>
    <property type="molecule type" value="Genomic_DNA"/>
</dbReference>
<dbReference type="SUPFAM" id="SSF46689">
    <property type="entry name" value="Homeodomain-like"/>
    <property type="match status" value="1"/>
</dbReference>
<dbReference type="PROSITE" id="PS50977">
    <property type="entry name" value="HTH_TETR_2"/>
    <property type="match status" value="1"/>
</dbReference>
<dbReference type="InterPro" id="IPR036271">
    <property type="entry name" value="Tet_transcr_reg_TetR-rel_C_sf"/>
</dbReference>
<dbReference type="Pfam" id="PF16925">
    <property type="entry name" value="TetR_C_13"/>
    <property type="match status" value="1"/>
</dbReference>
<evidence type="ECO:0000256" key="4">
    <source>
        <dbReference type="PROSITE-ProRule" id="PRU00335"/>
    </source>
</evidence>
<evidence type="ECO:0000313" key="6">
    <source>
        <dbReference type="EMBL" id="MBP2193169.1"/>
    </source>
</evidence>
<evidence type="ECO:0000256" key="1">
    <source>
        <dbReference type="ARBA" id="ARBA00023015"/>
    </source>
</evidence>
<dbReference type="PANTHER" id="PTHR47506">
    <property type="entry name" value="TRANSCRIPTIONAL REGULATORY PROTEIN"/>
    <property type="match status" value="1"/>
</dbReference>
<reference evidence="6 7" key="1">
    <citation type="submission" date="2021-03" db="EMBL/GenBank/DDBJ databases">
        <title>Sequencing the genomes of 1000 actinobacteria strains.</title>
        <authorList>
            <person name="Klenk H.-P."/>
        </authorList>
    </citation>
    <scope>NUCLEOTIDE SEQUENCE [LARGE SCALE GENOMIC DNA]</scope>
    <source>
        <strain evidence="6 7">DSM 45516</strain>
    </source>
</reference>
<protein>
    <submittedName>
        <fullName evidence="6">AcrR family transcriptional regulator</fullName>
    </submittedName>
</protein>